<dbReference type="FunFam" id="3.40.50.300:FF:000011">
    <property type="entry name" value="Putative ABC transporter ATP-binding component"/>
    <property type="match status" value="1"/>
</dbReference>
<evidence type="ECO:0000256" key="10">
    <source>
        <dbReference type="ARBA" id="ARBA00022884"/>
    </source>
</evidence>
<evidence type="ECO:0000256" key="12">
    <source>
        <dbReference type="SAM" id="Coils"/>
    </source>
</evidence>
<reference evidence="14 15" key="1">
    <citation type="submission" date="2017-11" db="EMBL/GenBank/DDBJ databases">
        <title>Genomic Encyclopedia of Archaeal and Bacterial Type Strains, Phase II (KMG-II): From Individual Species to Whole Genera.</title>
        <authorList>
            <person name="Goeker M."/>
        </authorList>
    </citation>
    <scope>NUCLEOTIDE SEQUENCE [LARGE SCALE GENOMIC DNA]</scope>
    <source>
        <strain evidence="14 15">DSM 11115</strain>
    </source>
</reference>
<dbReference type="OrthoDB" id="1521973at2"/>
<protein>
    <submittedName>
        <fullName evidence="14">ATP-binding cassette subfamily F protein uup</fullName>
    </submittedName>
</protein>
<dbReference type="PANTHER" id="PTHR42855">
    <property type="entry name" value="ABC TRANSPORTER ATP-BINDING SUBUNIT"/>
    <property type="match status" value="1"/>
</dbReference>
<evidence type="ECO:0000256" key="2">
    <source>
        <dbReference type="ARBA" id="ARBA00022490"/>
    </source>
</evidence>
<dbReference type="GO" id="GO:0016887">
    <property type="term" value="F:ATP hydrolysis activity"/>
    <property type="evidence" value="ECO:0007669"/>
    <property type="project" value="InterPro"/>
</dbReference>
<keyword evidence="7" id="KW-0378">Hydrolase</keyword>
<keyword evidence="6" id="KW-0547">Nucleotide-binding</keyword>
<dbReference type="InterPro" id="IPR037118">
    <property type="entry name" value="Val-tRNA_synth_C_sf"/>
</dbReference>
<evidence type="ECO:0000256" key="1">
    <source>
        <dbReference type="ARBA" id="ARBA00005868"/>
    </source>
</evidence>
<dbReference type="EMBL" id="PGFA01000001">
    <property type="protein sequence ID" value="PJJ61104.1"/>
    <property type="molecule type" value="Genomic_DNA"/>
</dbReference>
<evidence type="ECO:0000256" key="8">
    <source>
        <dbReference type="ARBA" id="ARBA00022840"/>
    </source>
</evidence>
<keyword evidence="15" id="KW-1185">Reference proteome</keyword>
<evidence type="ECO:0000259" key="13">
    <source>
        <dbReference type="PROSITE" id="PS50893"/>
    </source>
</evidence>
<evidence type="ECO:0000256" key="11">
    <source>
        <dbReference type="ARBA" id="ARBA00022917"/>
    </source>
</evidence>
<feature type="coiled-coil region" evidence="12">
    <location>
        <begin position="244"/>
        <end position="271"/>
    </location>
</feature>
<evidence type="ECO:0000313" key="15">
    <source>
        <dbReference type="Proteomes" id="UP000228535"/>
    </source>
</evidence>
<keyword evidence="12" id="KW-0175">Coiled coil</keyword>
<dbReference type="PROSITE" id="PS00211">
    <property type="entry name" value="ABC_TRANSPORTER_1"/>
    <property type="match status" value="2"/>
</dbReference>
<dbReference type="Gene3D" id="1.10.287.380">
    <property type="entry name" value="Valyl-tRNA synthetase, C-terminal domain"/>
    <property type="match status" value="1"/>
</dbReference>
<dbReference type="InterPro" id="IPR017871">
    <property type="entry name" value="ABC_transporter-like_CS"/>
</dbReference>
<evidence type="ECO:0000256" key="9">
    <source>
        <dbReference type="ARBA" id="ARBA00022845"/>
    </source>
</evidence>
<keyword evidence="9" id="KW-0810">Translation regulation</keyword>
<dbReference type="GO" id="GO:0005524">
    <property type="term" value="F:ATP binding"/>
    <property type="evidence" value="ECO:0007669"/>
    <property type="project" value="UniProtKB-KW"/>
</dbReference>
<dbReference type="Pfam" id="PF16326">
    <property type="entry name" value="ABC_tran_CTD"/>
    <property type="match status" value="1"/>
</dbReference>
<comment type="similarity">
    <text evidence="1">Belongs to the ABC transporter superfamily. ABCF family. Translational throttle EttA subfamily.</text>
</comment>
<dbReference type="InterPro" id="IPR032524">
    <property type="entry name" value="ABC_tran_C"/>
</dbReference>
<feature type="domain" description="ABC transporter" evidence="13">
    <location>
        <begin position="316"/>
        <end position="534"/>
    </location>
</feature>
<dbReference type="Proteomes" id="UP000228535">
    <property type="component" value="Unassembled WGS sequence"/>
</dbReference>
<evidence type="ECO:0000313" key="14">
    <source>
        <dbReference type="EMBL" id="PJJ61104.1"/>
    </source>
</evidence>
<organism evidence="14 15">
    <name type="scientific">Hymenobacter chitinivorans DSM 11115</name>
    <dbReference type="NCBI Taxonomy" id="1121954"/>
    <lineage>
        <taxon>Bacteria</taxon>
        <taxon>Pseudomonadati</taxon>
        <taxon>Bacteroidota</taxon>
        <taxon>Cytophagia</taxon>
        <taxon>Cytophagales</taxon>
        <taxon>Hymenobacteraceae</taxon>
        <taxon>Hymenobacter</taxon>
    </lineage>
</organism>
<feature type="coiled-coil region" evidence="12">
    <location>
        <begin position="573"/>
        <end position="600"/>
    </location>
</feature>
<evidence type="ECO:0000256" key="4">
    <source>
        <dbReference type="ARBA" id="ARBA00022730"/>
    </source>
</evidence>
<dbReference type="FunFam" id="3.40.50.300:FF:000183">
    <property type="entry name" value="ABC transporter ATP-binding protein yjjK"/>
    <property type="match status" value="1"/>
</dbReference>
<dbReference type="CDD" id="cd03221">
    <property type="entry name" value="ABCF_EF-3"/>
    <property type="match status" value="2"/>
</dbReference>
<dbReference type="InterPro" id="IPR027417">
    <property type="entry name" value="P-loop_NTPase"/>
</dbReference>
<dbReference type="AlphaFoldDB" id="A0A2M9BT31"/>
<dbReference type="GO" id="GO:0019843">
    <property type="term" value="F:rRNA binding"/>
    <property type="evidence" value="ECO:0007669"/>
    <property type="project" value="UniProtKB-KW"/>
</dbReference>
<keyword evidence="3" id="KW-0820">tRNA-binding</keyword>
<dbReference type="Gene3D" id="3.40.50.300">
    <property type="entry name" value="P-loop containing nucleotide triphosphate hydrolases"/>
    <property type="match status" value="2"/>
</dbReference>
<accession>A0A2M9BT31</accession>
<comment type="caution">
    <text evidence="14">The sequence shown here is derived from an EMBL/GenBank/DDBJ whole genome shotgun (WGS) entry which is preliminary data.</text>
</comment>
<dbReference type="InterPro" id="IPR032781">
    <property type="entry name" value="ABC_tran_Xtn"/>
</dbReference>
<sequence length="639" mass="72298">MNLLSGENLSKNYADRWLFRELGFGLNQGQRVALVGINGTGKTTLLRILAGLEQPDTGSVSVRKGIRVAFLGQQPVFNENLTVEETIFASQNDTLAAIRDYEHVVNDPNHKPDDLQRVMELMDSLNAWDYEAQVKQILGRLGILGELLERKVSMLSGGQRKRVALARVLIEEPEVLILDEPTNHLDLDTIEWLEGRLASPSLTLLMVTHDRYFLDKVANEIVEMDQGRVFRYQGNYSYFVEKKAEREQIEVAEVEKARNLLRKELDWMRRQPQARGTKQKARIDAFYETQEKAKTKISGPQMELSVKTTRQGGKIIEVEHLHKQFGDHVVLDDFSYVFKKKDRIGLIGPNGAGKSTLLNMLTGKLQPDSGTVDAGQTTVFGYYTQTELEFDETQRVIDIVKEVAEVVEMANGEVVTASQFLQHFQFPPAQQYTMVSKLSGGEKRRLQLLRVLIKNPNFLILDEPTNDLDIITLNILEDFLLNFAGCILIVSHDRYFMDALVEHVFVLEPGGHIRQFPGNYTDYREWQKEHQAEEYAREKAQSAKAAAGIAPSATPVAPPAAASTAAAPKRKATFAEKREYETLEKEIEQLEVRKQELIEKLNAGTGSHKELADWAAELKQADKDLDSKGERWLELADFV</sequence>
<dbReference type="GO" id="GO:0006412">
    <property type="term" value="P:translation"/>
    <property type="evidence" value="ECO:0007669"/>
    <property type="project" value="UniProtKB-KW"/>
</dbReference>
<evidence type="ECO:0000256" key="3">
    <source>
        <dbReference type="ARBA" id="ARBA00022555"/>
    </source>
</evidence>
<dbReference type="InterPro" id="IPR003439">
    <property type="entry name" value="ABC_transporter-like_ATP-bd"/>
</dbReference>
<evidence type="ECO:0000256" key="7">
    <source>
        <dbReference type="ARBA" id="ARBA00022801"/>
    </source>
</evidence>
<dbReference type="GO" id="GO:0000049">
    <property type="term" value="F:tRNA binding"/>
    <property type="evidence" value="ECO:0007669"/>
    <property type="project" value="UniProtKB-KW"/>
</dbReference>
<evidence type="ECO:0000256" key="5">
    <source>
        <dbReference type="ARBA" id="ARBA00022737"/>
    </source>
</evidence>
<dbReference type="GO" id="GO:0003677">
    <property type="term" value="F:DNA binding"/>
    <property type="evidence" value="ECO:0007669"/>
    <property type="project" value="InterPro"/>
</dbReference>
<dbReference type="SUPFAM" id="SSF52540">
    <property type="entry name" value="P-loop containing nucleoside triphosphate hydrolases"/>
    <property type="match status" value="2"/>
</dbReference>
<dbReference type="PANTHER" id="PTHR42855:SF1">
    <property type="entry name" value="ABC TRANSPORTER DOMAIN-CONTAINING PROTEIN"/>
    <property type="match status" value="1"/>
</dbReference>
<dbReference type="InterPro" id="IPR051309">
    <property type="entry name" value="ABCF_ATPase"/>
</dbReference>
<dbReference type="GO" id="GO:0006417">
    <property type="term" value="P:regulation of translation"/>
    <property type="evidence" value="ECO:0007669"/>
    <property type="project" value="UniProtKB-KW"/>
</dbReference>
<name>A0A2M9BT31_9BACT</name>
<keyword evidence="2" id="KW-0963">Cytoplasm</keyword>
<keyword evidence="11" id="KW-0648">Protein biosynthesis</keyword>
<dbReference type="RefSeq" id="WP_100336722.1">
    <property type="nucleotide sequence ID" value="NZ_PGFA01000001.1"/>
</dbReference>
<dbReference type="InterPro" id="IPR003593">
    <property type="entry name" value="AAA+_ATPase"/>
</dbReference>
<keyword evidence="5" id="KW-0677">Repeat</keyword>
<dbReference type="PROSITE" id="PS50893">
    <property type="entry name" value="ABC_TRANSPORTER_2"/>
    <property type="match status" value="2"/>
</dbReference>
<dbReference type="Pfam" id="PF12848">
    <property type="entry name" value="ABC_tran_Xtn"/>
    <property type="match status" value="1"/>
</dbReference>
<feature type="domain" description="ABC transporter" evidence="13">
    <location>
        <begin position="4"/>
        <end position="251"/>
    </location>
</feature>
<keyword evidence="8 14" id="KW-0067">ATP-binding</keyword>
<dbReference type="SMART" id="SM00382">
    <property type="entry name" value="AAA"/>
    <property type="match status" value="2"/>
</dbReference>
<gene>
    <name evidence="14" type="ORF">CLV45_2542</name>
</gene>
<evidence type="ECO:0000256" key="6">
    <source>
        <dbReference type="ARBA" id="ARBA00022741"/>
    </source>
</evidence>
<keyword evidence="10" id="KW-0694">RNA-binding</keyword>
<proteinExistence type="inferred from homology"/>
<dbReference type="Pfam" id="PF00005">
    <property type="entry name" value="ABC_tran"/>
    <property type="match status" value="2"/>
</dbReference>
<keyword evidence="4" id="KW-0699">rRNA-binding</keyword>